<dbReference type="EMBL" id="JAGKQH010000015">
    <property type="protein sequence ID" value="KAG6579298.1"/>
    <property type="molecule type" value="Genomic_DNA"/>
</dbReference>
<evidence type="ECO:0000313" key="1">
    <source>
        <dbReference type="EMBL" id="KAG6579298.1"/>
    </source>
</evidence>
<dbReference type="Proteomes" id="UP000685013">
    <property type="component" value="Chromosome 15"/>
</dbReference>
<gene>
    <name evidence="1" type="ORF">SDJN03_23746</name>
</gene>
<organism evidence="1 2">
    <name type="scientific">Cucurbita argyrosperma subsp. sororia</name>
    <dbReference type="NCBI Taxonomy" id="37648"/>
    <lineage>
        <taxon>Eukaryota</taxon>
        <taxon>Viridiplantae</taxon>
        <taxon>Streptophyta</taxon>
        <taxon>Embryophyta</taxon>
        <taxon>Tracheophyta</taxon>
        <taxon>Spermatophyta</taxon>
        <taxon>Magnoliopsida</taxon>
        <taxon>eudicotyledons</taxon>
        <taxon>Gunneridae</taxon>
        <taxon>Pentapetalae</taxon>
        <taxon>rosids</taxon>
        <taxon>fabids</taxon>
        <taxon>Cucurbitales</taxon>
        <taxon>Cucurbitaceae</taxon>
        <taxon>Cucurbiteae</taxon>
        <taxon>Cucurbita</taxon>
    </lineage>
</organism>
<accession>A0AAV6MDD5</accession>
<dbReference type="AlphaFoldDB" id="A0AAV6MDD5"/>
<protein>
    <recommendedName>
        <fullName evidence="3">Secreted protein</fullName>
    </recommendedName>
</protein>
<reference evidence="1 2" key="1">
    <citation type="journal article" date="2021" name="Hortic Res">
        <title>The domestication of Cucurbita argyrosperma as revealed by the genome of its wild relative.</title>
        <authorList>
            <person name="Barrera-Redondo J."/>
            <person name="Sanchez-de la Vega G."/>
            <person name="Aguirre-Liguori J.A."/>
            <person name="Castellanos-Morales G."/>
            <person name="Gutierrez-Guerrero Y.T."/>
            <person name="Aguirre-Dugua X."/>
            <person name="Aguirre-Planter E."/>
            <person name="Tenaillon M.I."/>
            <person name="Lira-Saade R."/>
            <person name="Eguiarte L.E."/>
        </authorList>
    </citation>
    <scope>NUCLEOTIDE SEQUENCE [LARGE SCALE GENOMIC DNA]</scope>
    <source>
        <strain evidence="1">JBR-2021</strain>
    </source>
</reference>
<sequence>MHAYRRHRRPFPILSSLRCCLHHCFSLSLLSRHLPHSSIPHRLSLSFTTNVVQGGTRTLEAKSYTVSLAHQPLQLLPPHSPPQLPVHETIIVAII</sequence>
<feature type="non-terminal residue" evidence="1">
    <location>
        <position position="1"/>
    </location>
</feature>
<proteinExistence type="predicted"/>
<keyword evidence="2" id="KW-1185">Reference proteome</keyword>
<comment type="caution">
    <text evidence="1">The sequence shown here is derived from an EMBL/GenBank/DDBJ whole genome shotgun (WGS) entry which is preliminary data.</text>
</comment>
<evidence type="ECO:0008006" key="3">
    <source>
        <dbReference type="Google" id="ProtNLM"/>
    </source>
</evidence>
<evidence type="ECO:0000313" key="2">
    <source>
        <dbReference type="Proteomes" id="UP000685013"/>
    </source>
</evidence>
<name>A0AAV6MDD5_9ROSI</name>